<dbReference type="PANTHER" id="PTHR23546">
    <property type="entry name" value="TRANSPORT PROTEIN"/>
    <property type="match status" value="1"/>
</dbReference>
<evidence type="ECO:0000256" key="3">
    <source>
        <dbReference type="ARBA" id="ARBA00023136"/>
    </source>
</evidence>
<feature type="transmembrane region" description="Helical" evidence="4">
    <location>
        <begin position="301"/>
        <end position="320"/>
    </location>
</feature>
<feature type="transmembrane region" description="Helical" evidence="4">
    <location>
        <begin position="366"/>
        <end position="388"/>
    </location>
</feature>
<evidence type="ECO:0000256" key="2">
    <source>
        <dbReference type="ARBA" id="ARBA00022989"/>
    </source>
</evidence>
<dbReference type="SUPFAM" id="SSF103473">
    <property type="entry name" value="MFS general substrate transporter"/>
    <property type="match status" value="1"/>
</dbReference>
<feature type="transmembrane region" description="Helical" evidence="4">
    <location>
        <begin position="160"/>
        <end position="185"/>
    </location>
</feature>
<dbReference type="Proteomes" id="UP000705379">
    <property type="component" value="Unassembled WGS sequence"/>
</dbReference>
<evidence type="ECO:0000313" key="5">
    <source>
        <dbReference type="EMBL" id="MBS8260837.1"/>
    </source>
</evidence>
<evidence type="ECO:0000256" key="1">
    <source>
        <dbReference type="ARBA" id="ARBA00022692"/>
    </source>
</evidence>
<comment type="caution">
    <text evidence="5">The sequence shown here is derived from an EMBL/GenBank/DDBJ whole genome shotgun (WGS) entry which is preliminary data.</text>
</comment>
<feature type="transmembrane region" description="Helical" evidence="4">
    <location>
        <begin position="340"/>
        <end position="360"/>
    </location>
</feature>
<reference evidence="5" key="2">
    <citation type="journal article" date="2021" name="Microorganisms">
        <title>Bacterial Dimethylsulfoniopropionate Biosynthesis in the East China Sea.</title>
        <authorList>
            <person name="Liu J."/>
            <person name="Zhang Y."/>
            <person name="Liu J."/>
            <person name="Zhong H."/>
            <person name="Williams B.T."/>
            <person name="Zheng Y."/>
            <person name="Curson A.R.J."/>
            <person name="Sun C."/>
            <person name="Sun H."/>
            <person name="Song D."/>
            <person name="Wagner Mackenzie B."/>
            <person name="Bermejo Martinez A."/>
            <person name="Todd J.D."/>
            <person name="Zhang X.H."/>
        </authorList>
    </citation>
    <scope>NUCLEOTIDE SEQUENCE</scope>
    <source>
        <strain evidence="5">AESS21</strain>
    </source>
</reference>
<organism evidence="5 6">
    <name type="scientific">Roseibium polysiphoniae</name>
    <dbReference type="NCBI Taxonomy" id="2571221"/>
    <lineage>
        <taxon>Bacteria</taxon>
        <taxon>Pseudomonadati</taxon>
        <taxon>Pseudomonadota</taxon>
        <taxon>Alphaproteobacteria</taxon>
        <taxon>Hyphomicrobiales</taxon>
        <taxon>Stappiaceae</taxon>
        <taxon>Roseibium</taxon>
    </lineage>
</organism>
<feature type="transmembrane region" description="Helical" evidence="4">
    <location>
        <begin position="69"/>
        <end position="91"/>
    </location>
</feature>
<evidence type="ECO:0000313" key="6">
    <source>
        <dbReference type="Proteomes" id="UP000705379"/>
    </source>
</evidence>
<name>A0A944CE13_9HYPH</name>
<evidence type="ECO:0000256" key="4">
    <source>
        <dbReference type="SAM" id="Phobius"/>
    </source>
</evidence>
<feature type="transmembrane region" description="Helical" evidence="4">
    <location>
        <begin position="7"/>
        <end position="28"/>
    </location>
</feature>
<keyword evidence="2 4" id="KW-1133">Transmembrane helix</keyword>
<dbReference type="Pfam" id="PF07690">
    <property type="entry name" value="MFS_1"/>
    <property type="match status" value="1"/>
</dbReference>
<feature type="transmembrane region" description="Helical" evidence="4">
    <location>
        <begin position="206"/>
        <end position="236"/>
    </location>
</feature>
<dbReference type="InterPro" id="IPR036259">
    <property type="entry name" value="MFS_trans_sf"/>
</dbReference>
<sequence>MSDNSSIRLILLSNSFHQATLVVMVPILQEIYDLSLSSLGAIIGGGLLVSACTTPIWGHAATKTGARKALMRSAMGSLIGILLLCCSLALAQSSTEHAYFGLFLLIAARLIYSTSAAAVLPVAQALRSNHGNGKSLLGAIGSLNAMNGIGRVAGNALVTPLLLAGSAMPILIVIPAYLYALTGIARGPQSLSKTTSEADRKTRSGLSGLPIFAMAIAATVQVTIGAAYVLLAPLILERLSADATEATSAAGIALTFALLCGIFTQLVLTRLFSDRLHLALTSGIFILFLGLLGLAEASTQLQLSLAACALAIGTALALSANLTAKLQETPKADRPQTSTWLASAQMLGLACGTTLFAYLGDIDLTLALQLAALLACLVFIAILISRVLPVQPLSPRKGTSE</sequence>
<protein>
    <submittedName>
        <fullName evidence="5">MFS transporter</fullName>
    </submittedName>
</protein>
<dbReference type="PANTHER" id="PTHR23546:SF1">
    <property type="entry name" value="MEMBRANE PROTEIN"/>
    <property type="match status" value="1"/>
</dbReference>
<feature type="transmembrane region" description="Helical" evidence="4">
    <location>
        <begin position="34"/>
        <end position="57"/>
    </location>
</feature>
<dbReference type="RefSeq" id="WP_274611773.1">
    <property type="nucleotide sequence ID" value="NZ_QTKU01000002.1"/>
</dbReference>
<keyword evidence="1 4" id="KW-0812">Transmembrane</keyword>
<gene>
    <name evidence="5" type="ORF">DYI23_11450</name>
</gene>
<dbReference type="GO" id="GO:0022857">
    <property type="term" value="F:transmembrane transporter activity"/>
    <property type="evidence" value="ECO:0007669"/>
    <property type="project" value="InterPro"/>
</dbReference>
<reference evidence="5" key="1">
    <citation type="submission" date="2018-08" db="EMBL/GenBank/DDBJ databases">
        <authorList>
            <person name="Jin W."/>
            <person name="Wang H."/>
            <person name="Yang Y."/>
            <person name="Li M."/>
            <person name="Liu J."/>
        </authorList>
    </citation>
    <scope>NUCLEOTIDE SEQUENCE</scope>
    <source>
        <strain evidence="5">AESS21</strain>
    </source>
</reference>
<keyword evidence="3 4" id="KW-0472">Membrane</keyword>
<dbReference type="Gene3D" id="1.20.1250.20">
    <property type="entry name" value="MFS general substrate transporter like domains"/>
    <property type="match status" value="2"/>
</dbReference>
<accession>A0A944CE13</accession>
<proteinExistence type="predicted"/>
<feature type="transmembrane region" description="Helical" evidence="4">
    <location>
        <begin position="276"/>
        <end position="295"/>
    </location>
</feature>
<dbReference type="AlphaFoldDB" id="A0A944CE13"/>
<dbReference type="InterPro" id="IPR011701">
    <property type="entry name" value="MFS"/>
</dbReference>
<feature type="transmembrane region" description="Helical" evidence="4">
    <location>
        <begin position="248"/>
        <end position="269"/>
    </location>
</feature>
<dbReference type="EMBL" id="QTKU01000002">
    <property type="protein sequence ID" value="MBS8260837.1"/>
    <property type="molecule type" value="Genomic_DNA"/>
</dbReference>
<feature type="transmembrane region" description="Helical" evidence="4">
    <location>
        <begin position="97"/>
        <end position="123"/>
    </location>
</feature>
<feature type="transmembrane region" description="Helical" evidence="4">
    <location>
        <begin position="135"/>
        <end position="154"/>
    </location>
</feature>